<evidence type="ECO:0000256" key="6">
    <source>
        <dbReference type="ARBA" id="ARBA00023136"/>
    </source>
</evidence>
<dbReference type="InterPro" id="IPR033178">
    <property type="entry name" value="PSD_type1_pro"/>
</dbReference>
<evidence type="ECO:0000256" key="2">
    <source>
        <dbReference type="ARBA" id="ARBA00022475"/>
    </source>
</evidence>
<organism evidence="13 14">
    <name type="scientific">Comamonas flocculans</name>
    <dbReference type="NCBI Taxonomy" id="2597701"/>
    <lineage>
        <taxon>Bacteria</taxon>
        <taxon>Pseudomonadati</taxon>
        <taxon>Pseudomonadota</taxon>
        <taxon>Betaproteobacteria</taxon>
        <taxon>Burkholderiales</taxon>
        <taxon>Comamonadaceae</taxon>
        <taxon>Comamonas</taxon>
    </lineage>
</organism>
<keyword evidence="6 12" id="KW-0472">Membrane</keyword>
<comment type="subunit">
    <text evidence="12">Heterodimer of a large membrane-associated beta subunit and a small pyruvoyl-containing alpha subunit.</text>
</comment>
<keyword evidence="2 12" id="KW-1003">Cell membrane</keyword>
<evidence type="ECO:0000256" key="10">
    <source>
        <dbReference type="ARBA" id="ARBA00023264"/>
    </source>
</evidence>
<sequence>MSDRLAIALQHLAPKQALTQLAGYGATAQGGRWTTAVIRWFVQRYGVDMAEAAQPDIAAYPSFNAFFTRALKPDARPLATCDLICPVDGQISQFGSLRQGRLLQAKGHDYSATALLGADAALAARFDDGLFATLYLSPRDYHRVHMPCRGRLLRMRHVPGSLYSVNPVTARHVPGLFARNERVVCLFDTDFGPMAMVLVGATIVGSICTSWHGQVNPPRGAPMRHWDYTDQDIVLAQGQEMGRFQLGSTVIVLLPRGELRWSENWSAPGAVRMGEAMAHRPCE</sequence>
<comment type="catalytic activity">
    <reaction evidence="12">
        <text>a 1,2-diacyl-sn-glycero-3-phospho-L-serine + H(+) = a 1,2-diacyl-sn-glycero-3-phosphoethanolamine + CO2</text>
        <dbReference type="Rhea" id="RHEA:20828"/>
        <dbReference type="ChEBI" id="CHEBI:15378"/>
        <dbReference type="ChEBI" id="CHEBI:16526"/>
        <dbReference type="ChEBI" id="CHEBI:57262"/>
        <dbReference type="ChEBI" id="CHEBI:64612"/>
        <dbReference type="EC" id="4.1.1.65"/>
    </reaction>
</comment>
<keyword evidence="11 12" id="KW-0670">Pyruvate</keyword>
<dbReference type="PANTHER" id="PTHR10067:SF6">
    <property type="entry name" value="PHOSPHATIDYLSERINE DECARBOXYLASE PROENZYME, MITOCHONDRIAL"/>
    <property type="match status" value="1"/>
</dbReference>
<feature type="active site" description="Schiff-base intermediate with substrate; via pyruvic acid; for decarboxylase activity" evidence="12">
    <location>
        <position position="248"/>
    </location>
</feature>
<feature type="chain" id="PRO_5023543316" description="Phosphatidylserine decarboxylase beta chain" evidence="12">
    <location>
        <begin position="1"/>
        <end position="247"/>
    </location>
</feature>
<keyword evidence="10 12" id="KW-1208">Phospholipid metabolism</keyword>
<comment type="function">
    <text evidence="12">Catalyzes the formation of phosphatidylethanolamine (PtdEtn) from phosphatidylserine (PtdSer).</text>
</comment>
<dbReference type="EMBL" id="CP042344">
    <property type="protein sequence ID" value="QEA14082.1"/>
    <property type="molecule type" value="Genomic_DNA"/>
</dbReference>
<keyword evidence="9 12" id="KW-0456">Lyase</keyword>
<dbReference type="EC" id="4.1.1.65" evidence="12"/>
<dbReference type="GO" id="GO:0005886">
    <property type="term" value="C:plasma membrane"/>
    <property type="evidence" value="ECO:0007669"/>
    <property type="project" value="UniProtKB-SubCell"/>
</dbReference>
<feature type="chain" id="PRO_5023543315" description="Phosphatidylserine decarboxylase alpha chain" evidence="12">
    <location>
        <begin position="248"/>
        <end position="283"/>
    </location>
</feature>
<dbReference type="GO" id="GO:0004609">
    <property type="term" value="F:phosphatidylserine decarboxylase activity"/>
    <property type="evidence" value="ECO:0007669"/>
    <property type="project" value="UniProtKB-UniRule"/>
</dbReference>
<dbReference type="Proteomes" id="UP000321199">
    <property type="component" value="Chromosome"/>
</dbReference>
<comment type="subcellular location">
    <subcellularLocation>
        <location evidence="12">Cell membrane</location>
        <topology evidence="12">Peripheral membrane protein</topology>
    </subcellularLocation>
</comment>
<dbReference type="OrthoDB" id="9802030at2"/>
<comment type="pathway">
    <text evidence="12">Phospholipid metabolism; phosphatidylethanolamine biosynthesis; phosphatidylethanolamine from CDP-diacylglycerol: step 2/2.</text>
</comment>
<feature type="active site" description="Charge relay system; for autoendoproteolytic cleavage activity" evidence="12">
    <location>
        <position position="145"/>
    </location>
</feature>
<dbReference type="HAMAP" id="MF_00662">
    <property type="entry name" value="PS_decarb_PSD_B_type1"/>
    <property type="match status" value="1"/>
</dbReference>
<evidence type="ECO:0000256" key="5">
    <source>
        <dbReference type="ARBA" id="ARBA00023098"/>
    </source>
</evidence>
<keyword evidence="5 12" id="KW-0443">Lipid metabolism</keyword>
<gene>
    <name evidence="12 13" type="primary">psd</name>
    <name evidence="13" type="ORF">FOZ74_14185</name>
</gene>
<keyword evidence="8 12" id="KW-0594">Phospholipid biosynthesis</keyword>
<dbReference type="InterPro" id="IPR003817">
    <property type="entry name" value="PS_Dcarbxylase"/>
</dbReference>
<reference evidence="13 14" key="1">
    <citation type="submission" date="2019-07" db="EMBL/GenBank/DDBJ databases">
        <title>Complete genome sequence of Comamonas sp. NLF 7-7 isolated from livestock.</title>
        <authorList>
            <person name="Kim D.H."/>
            <person name="Kim J.G."/>
        </authorList>
    </citation>
    <scope>NUCLEOTIDE SEQUENCE [LARGE SCALE GENOMIC DNA]</scope>
    <source>
        <strain evidence="13 14">NLF 7-7</strain>
    </source>
</reference>
<keyword evidence="7 12" id="KW-0865">Zymogen</keyword>
<evidence type="ECO:0000256" key="11">
    <source>
        <dbReference type="ARBA" id="ARBA00023317"/>
    </source>
</evidence>
<feature type="active site" description="Charge relay system; for autoendoproteolytic cleavage activity" evidence="12">
    <location>
        <position position="248"/>
    </location>
</feature>
<evidence type="ECO:0000313" key="14">
    <source>
        <dbReference type="Proteomes" id="UP000321199"/>
    </source>
</evidence>
<comment type="similarity">
    <text evidence="12">Belongs to the phosphatidylserine decarboxylase family. PSD-B subfamily. Prokaryotic type I sub-subfamily.</text>
</comment>
<evidence type="ECO:0000256" key="9">
    <source>
        <dbReference type="ARBA" id="ARBA00023239"/>
    </source>
</evidence>
<feature type="modified residue" description="Pyruvic acid (Ser); by autocatalysis" evidence="12">
    <location>
        <position position="248"/>
    </location>
</feature>
<accession>A0A5B8RZC7</accession>
<evidence type="ECO:0000256" key="4">
    <source>
        <dbReference type="ARBA" id="ARBA00022793"/>
    </source>
</evidence>
<dbReference type="Pfam" id="PF02666">
    <property type="entry name" value="PS_Dcarbxylase"/>
    <property type="match status" value="1"/>
</dbReference>
<keyword evidence="3 12" id="KW-0444">Lipid biosynthesis</keyword>
<evidence type="ECO:0000256" key="12">
    <source>
        <dbReference type="HAMAP-Rule" id="MF_00662"/>
    </source>
</evidence>
<evidence type="ECO:0000313" key="13">
    <source>
        <dbReference type="EMBL" id="QEA14082.1"/>
    </source>
</evidence>
<dbReference type="AlphaFoldDB" id="A0A5B8RZC7"/>
<comment type="PTM">
    <text evidence="12">Is synthesized initially as an inactive proenzyme. Formation of the active enzyme involves a self-maturation process in which the active site pyruvoyl group is generated from an internal serine residue via an autocatalytic post-translational modification. Two non-identical subunits are generated from the proenzyme in this reaction, and the pyruvate is formed at the N-terminus of the alpha chain, which is derived from the carboxyl end of the proenzyme. The autoendoproteolytic cleavage occurs by a canonical serine protease mechanism, in which the side chain hydroxyl group of the serine supplies its oxygen atom to form the C-terminus of the beta chain, while the remainder of the serine residue undergoes an oxidative deamination to produce ammonia and the pyruvoyl prosthetic group on the alpha chain. During this reaction, the Ser that is part of the protease active site of the proenzyme becomes the pyruvoyl prosthetic group, which constitutes an essential element of the active site of the mature decarboxylase.</text>
</comment>
<comment type="pathway">
    <text evidence="1">Lipid metabolism.</text>
</comment>
<dbReference type="UniPathway" id="UPA00558">
    <property type="reaction ID" value="UER00616"/>
</dbReference>
<evidence type="ECO:0000256" key="8">
    <source>
        <dbReference type="ARBA" id="ARBA00023209"/>
    </source>
</evidence>
<proteinExistence type="inferred from homology"/>
<keyword evidence="4 12" id="KW-0210">Decarboxylase</keyword>
<evidence type="ECO:0000256" key="1">
    <source>
        <dbReference type="ARBA" id="ARBA00005189"/>
    </source>
</evidence>
<dbReference type="RefSeq" id="WP_146913663.1">
    <property type="nucleotide sequence ID" value="NZ_CP042344.1"/>
</dbReference>
<evidence type="ECO:0000256" key="7">
    <source>
        <dbReference type="ARBA" id="ARBA00023145"/>
    </source>
</evidence>
<dbReference type="PANTHER" id="PTHR10067">
    <property type="entry name" value="PHOSPHATIDYLSERINE DECARBOXYLASE"/>
    <property type="match status" value="1"/>
</dbReference>
<name>A0A5B8RZC7_9BURK</name>
<feature type="site" description="Cleavage (non-hydrolytic); by autocatalysis" evidence="12">
    <location>
        <begin position="247"/>
        <end position="248"/>
    </location>
</feature>
<keyword evidence="14" id="KW-1185">Reference proteome</keyword>
<dbReference type="NCBIfam" id="TIGR00163">
    <property type="entry name" value="PS_decarb"/>
    <property type="match status" value="1"/>
</dbReference>
<dbReference type="KEGG" id="cof:FOZ74_14185"/>
<evidence type="ECO:0000256" key="3">
    <source>
        <dbReference type="ARBA" id="ARBA00022516"/>
    </source>
</evidence>
<protein>
    <recommendedName>
        <fullName evidence="12">Phosphatidylserine decarboxylase proenzyme</fullName>
        <ecNumber evidence="12">4.1.1.65</ecNumber>
    </recommendedName>
    <component>
        <recommendedName>
            <fullName evidence="12">Phosphatidylserine decarboxylase alpha chain</fullName>
        </recommendedName>
    </component>
    <component>
        <recommendedName>
            <fullName evidence="12">Phosphatidylserine decarboxylase beta chain</fullName>
        </recommendedName>
    </component>
</protein>
<dbReference type="GO" id="GO:0006646">
    <property type="term" value="P:phosphatidylethanolamine biosynthetic process"/>
    <property type="evidence" value="ECO:0007669"/>
    <property type="project" value="UniProtKB-UniRule"/>
</dbReference>
<comment type="cofactor">
    <cofactor evidence="12">
        <name>pyruvate</name>
        <dbReference type="ChEBI" id="CHEBI:15361"/>
    </cofactor>
    <text evidence="12">Binds 1 pyruvoyl group covalently per subunit.</text>
</comment>
<feature type="active site" description="Charge relay system; for autoendoproteolytic cleavage activity" evidence="12">
    <location>
        <position position="88"/>
    </location>
</feature>
<dbReference type="InterPro" id="IPR033177">
    <property type="entry name" value="PSD-B"/>
</dbReference>